<dbReference type="SUPFAM" id="SSF53850">
    <property type="entry name" value="Periplasmic binding protein-like II"/>
    <property type="match status" value="1"/>
</dbReference>
<evidence type="ECO:0000313" key="2">
    <source>
        <dbReference type="EMBL" id="GLX85209.1"/>
    </source>
</evidence>
<dbReference type="Proteomes" id="UP001157134">
    <property type="component" value="Unassembled WGS sequence"/>
</dbReference>
<gene>
    <name evidence="2" type="ORF">tloyanaT_14610</name>
</gene>
<evidence type="ECO:0000256" key="1">
    <source>
        <dbReference type="SAM" id="SignalP"/>
    </source>
</evidence>
<keyword evidence="3" id="KW-1185">Reference proteome</keyword>
<comment type="caution">
    <text evidence="2">The sequence shown here is derived from an EMBL/GenBank/DDBJ whole genome shotgun (WGS) entry which is preliminary data.</text>
</comment>
<feature type="signal peptide" evidence="1">
    <location>
        <begin position="1"/>
        <end position="21"/>
    </location>
</feature>
<feature type="chain" id="PRO_5047325929" description="Solute-binding protein family 3/N-terminal domain-containing protein" evidence="1">
    <location>
        <begin position="22"/>
        <end position="228"/>
    </location>
</feature>
<reference evidence="2 3" key="1">
    <citation type="submission" date="2023-03" db="EMBL/GenBank/DDBJ databases">
        <title>Thalassotalea loyana LMG 22536T draft genome sequence.</title>
        <authorList>
            <person name="Sawabe T."/>
        </authorList>
    </citation>
    <scope>NUCLEOTIDE SEQUENCE [LARGE SCALE GENOMIC DNA]</scope>
    <source>
        <strain evidence="2 3">LMG 22536</strain>
    </source>
</reference>
<protein>
    <recommendedName>
        <fullName evidence="4">Solute-binding protein family 3/N-terminal domain-containing protein</fullName>
    </recommendedName>
</protein>
<proteinExistence type="predicted"/>
<dbReference type="EMBL" id="BSSV01000002">
    <property type="protein sequence ID" value="GLX85209.1"/>
    <property type="molecule type" value="Genomic_DNA"/>
</dbReference>
<keyword evidence="1" id="KW-0732">Signal</keyword>
<organism evidence="2 3">
    <name type="scientific">Thalassotalea loyana</name>
    <dbReference type="NCBI Taxonomy" id="280483"/>
    <lineage>
        <taxon>Bacteria</taxon>
        <taxon>Pseudomonadati</taxon>
        <taxon>Pseudomonadota</taxon>
        <taxon>Gammaproteobacteria</taxon>
        <taxon>Alteromonadales</taxon>
        <taxon>Colwelliaceae</taxon>
        <taxon>Thalassotalea</taxon>
    </lineage>
</organism>
<accession>A0ABQ6HCE8</accession>
<dbReference type="RefSeq" id="WP_284297088.1">
    <property type="nucleotide sequence ID" value="NZ_BSSV01000002.1"/>
</dbReference>
<evidence type="ECO:0008006" key="4">
    <source>
        <dbReference type="Google" id="ProtNLM"/>
    </source>
</evidence>
<dbReference type="Gene3D" id="3.40.190.10">
    <property type="entry name" value="Periplasmic binding protein-like II"/>
    <property type="match status" value="2"/>
</dbReference>
<name>A0ABQ6HCE8_9GAMM</name>
<sequence length="228" mass="25578">MRYIIYLLAFVYLIAAKPAAAQADACDAPMRVMTTDVPPLVEIKYDKPVGELTDEVRAYLSSHLSRFSIKHANWARTLKYAEQGRVDAIYPTMYSEERAQYLDFSIRAFSTISIGLYAKASTLSTDLELSRQDYVAVIRAVNFDQSVLNGARVVEVTDAEQAVKMLEKGRVDYVVGVSEIIKHIIDTNTFTDVSLVKKLEEHPVYLALSKNALSFPLLKACLIESKQD</sequence>
<evidence type="ECO:0000313" key="3">
    <source>
        <dbReference type="Proteomes" id="UP001157134"/>
    </source>
</evidence>